<dbReference type="PROSITE" id="PS50887">
    <property type="entry name" value="GGDEF"/>
    <property type="match status" value="1"/>
</dbReference>
<dbReference type="PANTHER" id="PTHR44757">
    <property type="entry name" value="DIGUANYLATE CYCLASE DGCP"/>
    <property type="match status" value="1"/>
</dbReference>
<dbReference type="SUPFAM" id="SSF55785">
    <property type="entry name" value="PYP-like sensor domain (PAS domain)"/>
    <property type="match status" value="3"/>
</dbReference>
<dbReference type="InterPro" id="IPR029787">
    <property type="entry name" value="Nucleotide_cyclase"/>
</dbReference>
<dbReference type="Pfam" id="PF00563">
    <property type="entry name" value="EAL"/>
    <property type="match status" value="1"/>
</dbReference>
<feature type="domain" description="EAL" evidence="3">
    <location>
        <begin position="484"/>
        <end position="734"/>
    </location>
</feature>
<dbReference type="PANTHER" id="PTHR44757:SF2">
    <property type="entry name" value="BIOFILM ARCHITECTURE MAINTENANCE PROTEIN MBAA"/>
    <property type="match status" value="1"/>
</dbReference>
<dbReference type="InterPro" id="IPR035919">
    <property type="entry name" value="EAL_sf"/>
</dbReference>
<dbReference type="InterPro" id="IPR052155">
    <property type="entry name" value="Biofilm_reg_signaling"/>
</dbReference>
<name>A0A7X4K8E6_9SPHN</name>
<feature type="compositionally biased region" description="Basic and acidic residues" evidence="2">
    <location>
        <begin position="1"/>
        <end position="11"/>
    </location>
</feature>
<keyword evidence="6" id="KW-1185">Reference proteome</keyword>
<proteinExistence type="predicted"/>
<dbReference type="CDD" id="cd01949">
    <property type="entry name" value="GGDEF"/>
    <property type="match status" value="1"/>
</dbReference>
<dbReference type="SUPFAM" id="SSF141868">
    <property type="entry name" value="EAL domain-like"/>
    <property type="match status" value="1"/>
</dbReference>
<evidence type="ECO:0000259" key="4">
    <source>
        <dbReference type="PROSITE" id="PS50887"/>
    </source>
</evidence>
<dbReference type="NCBIfam" id="TIGR00229">
    <property type="entry name" value="sensory_box"/>
    <property type="match status" value="1"/>
</dbReference>
<evidence type="ECO:0000259" key="3">
    <source>
        <dbReference type="PROSITE" id="PS50883"/>
    </source>
</evidence>
<dbReference type="PROSITE" id="PS50883">
    <property type="entry name" value="EAL"/>
    <property type="match status" value="1"/>
</dbReference>
<dbReference type="Proteomes" id="UP000465810">
    <property type="component" value="Unassembled WGS sequence"/>
</dbReference>
<keyword evidence="1" id="KW-0175">Coiled coil</keyword>
<dbReference type="InterPro" id="IPR000160">
    <property type="entry name" value="GGDEF_dom"/>
</dbReference>
<feature type="region of interest" description="Disordered" evidence="2">
    <location>
        <begin position="1"/>
        <end position="25"/>
    </location>
</feature>
<dbReference type="Pfam" id="PF12860">
    <property type="entry name" value="PAS_7"/>
    <property type="match status" value="1"/>
</dbReference>
<feature type="coiled-coil region" evidence="1">
    <location>
        <begin position="470"/>
        <end position="497"/>
    </location>
</feature>
<dbReference type="Gene3D" id="3.30.70.270">
    <property type="match status" value="1"/>
</dbReference>
<dbReference type="InterPro" id="IPR035965">
    <property type="entry name" value="PAS-like_dom_sf"/>
</dbReference>
<dbReference type="SMART" id="SM00091">
    <property type="entry name" value="PAS"/>
    <property type="match status" value="2"/>
</dbReference>
<dbReference type="Pfam" id="PF00990">
    <property type="entry name" value="GGDEF"/>
    <property type="match status" value="1"/>
</dbReference>
<accession>A0A7X4K8E6</accession>
<dbReference type="InterPro" id="IPR001633">
    <property type="entry name" value="EAL_dom"/>
</dbReference>
<reference evidence="5 6" key="1">
    <citation type="submission" date="2019-12" db="EMBL/GenBank/DDBJ databases">
        <authorList>
            <person name="Feng G."/>
            <person name="Zhu H."/>
        </authorList>
    </citation>
    <scope>NUCLEOTIDE SEQUENCE [LARGE SCALE GENOMIC DNA]</scope>
    <source>
        <strain evidence="5 6">FGD1</strain>
    </source>
</reference>
<dbReference type="InterPro" id="IPR043128">
    <property type="entry name" value="Rev_trsase/Diguanyl_cyclase"/>
</dbReference>
<comment type="caution">
    <text evidence="5">The sequence shown here is derived from an EMBL/GenBank/DDBJ whole genome shotgun (WGS) entry which is preliminary data.</text>
</comment>
<dbReference type="AlphaFoldDB" id="A0A7X4K8E6"/>
<dbReference type="Gene3D" id="3.30.450.20">
    <property type="entry name" value="PAS domain"/>
    <property type="match status" value="2"/>
</dbReference>
<evidence type="ECO:0000256" key="2">
    <source>
        <dbReference type="SAM" id="MobiDB-lite"/>
    </source>
</evidence>
<evidence type="ECO:0000313" key="6">
    <source>
        <dbReference type="Proteomes" id="UP000465810"/>
    </source>
</evidence>
<gene>
    <name evidence="5" type="ORF">GR702_14585</name>
</gene>
<dbReference type="CDD" id="cd01948">
    <property type="entry name" value="EAL"/>
    <property type="match status" value="1"/>
</dbReference>
<dbReference type="Gene3D" id="3.20.20.450">
    <property type="entry name" value="EAL domain"/>
    <property type="match status" value="1"/>
</dbReference>
<dbReference type="EMBL" id="WVTD01000011">
    <property type="protein sequence ID" value="MYL98992.1"/>
    <property type="molecule type" value="Genomic_DNA"/>
</dbReference>
<dbReference type="InterPro" id="IPR000014">
    <property type="entry name" value="PAS"/>
</dbReference>
<feature type="domain" description="GGDEF" evidence="4">
    <location>
        <begin position="343"/>
        <end position="475"/>
    </location>
</feature>
<organism evidence="5 6">
    <name type="scientific">Novosphingobium silvae</name>
    <dbReference type="NCBI Taxonomy" id="2692619"/>
    <lineage>
        <taxon>Bacteria</taxon>
        <taxon>Pseudomonadati</taxon>
        <taxon>Pseudomonadota</taxon>
        <taxon>Alphaproteobacteria</taxon>
        <taxon>Sphingomonadales</taxon>
        <taxon>Sphingomonadaceae</taxon>
        <taxon>Novosphingobium</taxon>
    </lineage>
</organism>
<protein>
    <submittedName>
        <fullName evidence="5">EAL domain-containing protein</fullName>
    </submittedName>
</protein>
<dbReference type="NCBIfam" id="TIGR00254">
    <property type="entry name" value="GGDEF"/>
    <property type="match status" value="1"/>
</dbReference>
<dbReference type="SUPFAM" id="SSF55073">
    <property type="entry name" value="Nucleotide cyclase"/>
    <property type="match status" value="1"/>
</dbReference>
<sequence>MYLGLKREEGKAQAPGTPGDRGDAPSLDIALQAASLAEARLREAIEAMPQGIVFLDAEDRYILWNERYAQIYERSADLLQPGARLEDALRIGISRGDYPDAVGREEEWLGERIAHLHRPGVRHEQRLSNGRCIMIEERRIGGGGTIGIRVDITDLKQKEETFRLLFERNPLSMLVYDIETGRIRAANEAACALFGHAPGGMDGMDARDLFPEAHQLAASARLRADTTDVCEPRDLFPEAHQLAASARLRADTTDVCEPRDHWPMLRSDGTCIDAVIATRRSELDDYAGTIVSIFDVTERRRIEQRMAHMARHDELTGLANRAHCREHLHRLLADNAGRPSGGETVTLALVDLDHFKPVNDTYGHHFGDMVLTEAAERMRELIPPEALLCRIGGDEFAVIFRRSSLTQAELVSKSIITTLSEPFFVQGHMIHIGATVGFASSPYDSREGETLMRYADLALYAAKGERRGTCRGFEASMDAAAQEKNRLEQDLRAAVREGQLAVHYQPIVDLQTGAVECYEALLRWQHPGRGAVPPDVFVPLAEEMGLIDQIGRFVLASACRAAMGWPEHVKVAVNVSPLQFRNGNLLSTVINALSSSGLPAERLELEITEAVLMEKGPRPAAIIRNLRAFGIGISLDDFGTGYSSLSYLLNYPFTKIKIDKSFILNLQEEPNSRAVIRAVIGLGRSLGLTVAAEGIEREIERDYLRGEGCTQGQGYLFGKAEAATTAHGKETRAA</sequence>
<dbReference type="SMART" id="SM00267">
    <property type="entry name" value="GGDEF"/>
    <property type="match status" value="1"/>
</dbReference>
<dbReference type="SMART" id="SM00052">
    <property type="entry name" value="EAL"/>
    <property type="match status" value="1"/>
</dbReference>
<evidence type="ECO:0000313" key="5">
    <source>
        <dbReference type="EMBL" id="MYL98992.1"/>
    </source>
</evidence>
<evidence type="ECO:0000256" key="1">
    <source>
        <dbReference type="SAM" id="Coils"/>
    </source>
</evidence>